<proteinExistence type="predicted"/>
<dbReference type="RefSeq" id="WP_115401383.1">
    <property type="nucleotide sequence ID" value="NZ_QPKV01000002.1"/>
</dbReference>
<evidence type="ECO:0000313" key="2">
    <source>
        <dbReference type="EMBL" id="RDC57962.1"/>
    </source>
</evidence>
<dbReference type="EMBL" id="QPKV01000002">
    <property type="protein sequence ID" value="RDC57962.1"/>
    <property type="molecule type" value="Genomic_DNA"/>
</dbReference>
<sequence length="165" mass="18462">MKYLIPILLLFSFAATAQESKEFVVDGKVKNKLTIDLASLKQYKSISIDSMTIFNHLLQRKSSIKNIKGVSLKEVLSKVDIDEESPKKLSEYYLVCTATDNYKVVFSWNEVFNAKSENNILILTSFDTDPAKAEKGNIAMITTSDAATGRRFVKGLSKISILQVN</sequence>
<accession>A0A369Q0D7</accession>
<organism evidence="2 3">
    <name type="scientific">Pedobacter chinensis</name>
    <dbReference type="NCBI Taxonomy" id="2282421"/>
    <lineage>
        <taxon>Bacteria</taxon>
        <taxon>Pseudomonadati</taxon>
        <taxon>Bacteroidota</taxon>
        <taxon>Sphingobacteriia</taxon>
        <taxon>Sphingobacteriales</taxon>
        <taxon>Sphingobacteriaceae</taxon>
        <taxon>Pedobacter</taxon>
    </lineage>
</organism>
<evidence type="ECO:0000256" key="1">
    <source>
        <dbReference type="SAM" id="SignalP"/>
    </source>
</evidence>
<name>A0A369Q0D7_9SPHI</name>
<feature type="signal peptide" evidence="1">
    <location>
        <begin position="1"/>
        <end position="17"/>
    </location>
</feature>
<evidence type="ECO:0000313" key="3">
    <source>
        <dbReference type="Proteomes" id="UP000253961"/>
    </source>
</evidence>
<dbReference type="OrthoDB" id="5366082at2"/>
<keyword evidence="1" id="KW-0732">Signal</keyword>
<dbReference type="AlphaFoldDB" id="A0A369Q0D7"/>
<dbReference type="Proteomes" id="UP000253961">
    <property type="component" value="Unassembled WGS sequence"/>
</dbReference>
<comment type="caution">
    <text evidence="2">The sequence shown here is derived from an EMBL/GenBank/DDBJ whole genome shotgun (WGS) entry which is preliminary data.</text>
</comment>
<keyword evidence="3" id="KW-1185">Reference proteome</keyword>
<dbReference type="SUPFAM" id="SSF56524">
    <property type="entry name" value="Oxidoreductase molybdopterin-binding domain"/>
    <property type="match status" value="1"/>
</dbReference>
<reference evidence="2 3" key="1">
    <citation type="submission" date="2018-07" db="EMBL/GenBank/DDBJ databases">
        <title>Pedobacter sp. nov., isolated from soil.</title>
        <authorList>
            <person name="Zhou L.Y."/>
            <person name="Du Z.J."/>
        </authorList>
    </citation>
    <scope>NUCLEOTIDE SEQUENCE [LARGE SCALE GENOMIC DNA]</scope>
    <source>
        <strain evidence="2 3">JDX94</strain>
    </source>
</reference>
<gene>
    <name evidence="2" type="ORF">DU508_03145</name>
</gene>
<protein>
    <submittedName>
        <fullName evidence="2">Molybdopterin-binding protein</fullName>
    </submittedName>
</protein>
<feature type="chain" id="PRO_5016770724" evidence="1">
    <location>
        <begin position="18"/>
        <end position="165"/>
    </location>
</feature>
<dbReference type="InterPro" id="IPR036374">
    <property type="entry name" value="OxRdtase_Mopterin-bd_sf"/>
</dbReference>
<dbReference type="Gene3D" id="3.90.420.10">
    <property type="entry name" value="Oxidoreductase, molybdopterin-binding domain"/>
    <property type="match status" value="1"/>
</dbReference>